<dbReference type="InterPro" id="IPR035984">
    <property type="entry name" value="Acyl-CoA-binding_sf"/>
</dbReference>
<proteinExistence type="predicted"/>
<dbReference type="Pfam" id="PF00887">
    <property type="entry name" value="ACBP"/>
    <property type="match status" value="1"/>
</dbReference>
<gene>
    <name evidence="3" type="ORF">IMG5_007270</name>
</gene>
<dbReference type="AlphaFoldDB" id="G0QJN8"/>
<keyword evidence="4" id="KW-1185">Reference proteome</keyword>
<dbReference type="GO" id="GO:0000062">
    <property type="term" value="F:fatty-acyl-CoA binding"/>
    <property type="evidence" value="ECO:0007669"/>
    <property type="project" value="InterPro"/>
</dbReference>
<evidence type="ECO:0000256" key="1">
    <source>
        <dbReference type="ARBA" id="ARBA00023121"/>
    </source>
</evidence>
<dbReference type="PANTHER" id="PTHR23310">
    <property type="entry name" value="ACYL-COA-BINDING PROTEIN, ACBP"/>
    <property type="match status" value="1"/>
</dbReference>
<evidence type="ECO:0000259" key="2">
    <source>
        <dbReference type="PROSITE" id="PS51228"/>
    </source>
</evidence>
<dbReference type="GO" id="GO:0005737">
    <property type="term" value="C:cytoplasm"/>
    <property type="evidence" value="ECO:0007669"/>
    <property type="project" value="TreeGrafter"/>
</dbReference>
<dbReference type="InterPro" id="IPR000582">
    <property type="entry name" value="Acyl-CoA-binding_protein"/>
</dbReference>
<accession>G0QJN8</accession>
<dbReference type="SUPFAM" id="SSF47027">
    <property type="entry name" value="Acyl-CoA binding protein"/>
    <property type="match status" value="1"/>
</dbReference>
<keyword evidence="1" id="KW-0446">Lipid-binding</keyword>
<dbReference type="OMA" id="WEGKKGM"/>
<feature type="domain" description="ACB" evidence="2">
    <location>
        <begin position="3"/>
        <end position="93"/>
    </location>
</feature>
<evidence type="ECO:0000313" key="4">
    <source>
        <dbReference type="Proteomes" id="UP000008983"/>
    </source>
</evidence>
<dbReference type="RefSeq" id="XP_004039871.1">
    <property type="nucleotide sequence ID" value="XM_004039823.1"/>
</dbReference>
<protein>
    <recommendedName>
        <fullName evidence="2">ACB domain-containing protein</fullName>
    </recommendedName>
</protein>
<name>G0QJN8_ICHMU</name>
<dbReference type="Gene3D" id="1.20.80.10">
    <property type="match status" value="1"/>
</dbReference>
<dbReference type="EMBL" id="GL983077">
    <property type="protein sequence ID" value="EGR34567.1"/>
    <property type="molecule type" value="Genomic_DNA"/>
</dbReference>
<dbReference type="FunCoup" id="G0QJN8">
    <property type="interactions" value="56"/>
</dbReference>
<dbReference type="PROSITE" id="PS51228">
    <property type="entry name" value="ACB_2"/>
    <property type="match status" value="1"/>
</dbReference>
<dbReference type="PRINTS" id="PR00689">
    <property type="entry name" value="ACOABINDINGP"/>
</dbReference>
<dbReference type="PANTHER" id="PTHR23310:SF77">
    <property type="entry name" value="LD25952P"/>
    <property type="match status" value="1"/>
</dbReference>
<reference evidence="3 4" key="1">
    <citation type="submission" date="2011-07" db="EMBL/GenBank/DDBJ databases">
        <authorList>
            <person name="Coyne R."/>
            <person name="Brami D."/>
            <person name="Johnson J."/>
            <person name="Hostetler J."/>
            <person name="Hannick L."/>
            <person name="Clark T."/>
            <person name="Cassidy-Hanley D."/>
            <person name="Inman J."/>
        </authorList>
    </citation>
    <scope>NUCLEOTIDE SEQUENCE [LARGE SCALE GENOMIC DNA]</scope>
    <source>
        <strain evidence="3 4">G5</strain>
    </source>
</reference>
<dbReference type="Proteomes" id="UP000008983">
    <property type="component" value="Unassembled WGS sequence"/>
</dbReference>
<sequence>MTIEEKFNKALNFIKEPPKGHPPVELTNQQKLTFYALFQQAKQGQCKGSQPSRLKIIERAKYDAWKALGNLSKEDSMNKYITELTKIAPNWDLPQPKL</sequence>
<dbReference type="STRING" id="857967.G0QJN8"/>
<evidence type="ECO:0000313" key="3">
    <source>
        <dbReference type="EMBL" id="EGR34567.1"/>
    </source>
</evidence>
<dbReference type="InterPro" id="IPR014352">
    <property type="entry name" value="FERM/acyl-CoA-bd_prot_sf"/>
</dbReference>
<dbReference type="GO" id="GO:0006631">
    <property type="term" value="P:fatty acid metabolic process"/>
    <property type="evidence" value="ECO:0007669"/>
    <property type="project" value="TreeGrafter"/>
</dbReference>
<dbReference type="InParanoid" id="G0QJN8"/>
<dbReference type="GeneID" id="14910758"/>
<dbReference type="eggNOG" id="KOG0817">
    <property type="taxonomic scope" value="Eukaryota"/>
</dbReference>
<dbReference type="OrthoDB" id="346910at2759"/>
<organism evidence="3 4">
    <name type="scientific">Ichthyophthirius multifiliis</name>
    <name type="common">White spot disease agent</name>
    <name type="synonym">Ich</name>
    <dbReference type="NCBI Taxonomy" id="5932"/>
    <lineage>
        <taxon>Eukaryota</taxon>
        <taxon>Sar</taxon>
        <taxon>Alveolata</taxon>
        <taxon>Ciliophora</taxon>
        <taxon>Intramacronucleata</taxon>
        <taxon>Oligohymenophorea</taxon>
        <taxon>Hymenostomatida</taxon>
        <taxon>Ophryoglenina</taxon>
        <taxon>Ichthyophthirius</taxon>
    </lineage>
</organism>